<sequence length="214" mass="22309">MLTSPTFAVPGVPPGDRGVGWLRASVARFSSGEPHRRRRALVVDLLATVPPDALRSTESDDHPVATLARALGLDVPVALVADVAQAYQPGTGDEPRADAAVDRLVDILGGDHDEATAARIGLLVQACQATTTLIERARTRPIDDVLRDDPPAPTTKRVALTPTRLGDLTVDAGEVVLVALADGLAFGAGEHRCPGRAHALALAHRAATSGRPES</sequence>
<dbReference type="InterPro" id="IPR017972">
    <property type="entry name" value="Cyt_P450_CS"/>
</dbReference>
<dbReference type="InterPro" id="IPR036396">
    <property type="entry name" value="Cyt_P450_sf"/>
</dbReference>
<organism evidence="1 2">
    <name type="scientific">Cryptosporangium phraense</name>
    <dbReference type="NCBI Taxonomy" id="2593070"/>
    <lineage>
        <taxon>Bacteria</taxon>
        <taxon>Bacillati</taxon>
        <taxon>Actinomycetota</taxon>
        <taxon>Actinomycetes</taxon>
        <taxon>Cryptosporangiales</taxon>
        <taxon>Cryptosporangiaceae</taxon>
        <taxon>Cryptosporangium</taxon>
    </lineage>
</organism>
<dbReference type="GO" id="GO:0016705">
    <property type="term" value="F:oxidoreductase activity, acting on paired donors, with incorporation or reduction of molecular oxygen"/>
    <property type="evidence" value="ECO:0007669"/>
    <property type="project" value="InterPro"/>
</dbReference>
<reference evidence="1 2" key="1">
    <citation type="submission" date="2019-07" db="EMBL/GenBank/DDBJ databases">
        <title>Cryptosporangium phraense sp. nov., isolated from plant litter.</title>
        <authorList>
            <person name="Suriyachadkun C."/>
        </authorList>
    </citation>
    <scope>NUCLEOTIDE SEQUENCE [LARGE SCALE GENOMIC DNA]</scope>
    <source>
        <strain evidence="1 2">A-T 5661</strain>
    </source>
</reference>
<comment type="caution">
    <text evidence="1">The sequence shown here is derived from an EMBL/GenBank/DDBJ whole genome shotgun (WGS) entry which is preliminary data.</text>
</comment>
<dbReference type="AlphaFoldDB" id="A0A545AY28"/>
<proteinExistence type="predicted"/>
<dbReference type="GO" id="GO:0020037">
    <property type="term" value="F:heme binding"/>
    <property type="evidence" value="ECO:0007669"/>
    <property type="project" value="InterPro"/>
</dbReference>
<dbReference type="SUPFAM" id="SSF48264">
    <property type="entry name" value="Cytochrome P450"/>
    <property type="match status" value="1"/>
</dbReference>
<gene>
    <name evidence="1" type="ORF">FL583_06420</name>
</gene>
<protein>
    <recommendedName>
        <fullName evidence="3">Cytochrome P450</fullName>
    </recommendedName>
</protein>
<dbReference type="EMBL" id="VIRS01000003">
    <property type="protein sequence ID" value="TQS46242.1"/>
    <property type="molecule type" value="Genomic_DNA"/>
</dbReference>
<dbReference type="PROSITE" id="PS00086">
    <property type="entry name" value="CYTOCHROME_P450"/>
    <property type="match status" value="1"/>
</dbReference>
<dbReference type="Proteomes" id="UP000317982">
    <property type="component" value="Unassembled WGS sequence"/>
</dbReference>
<keyword evidence="2" id="KW-1185">Reference proteome</keyword>
<dbReference type="OrthoDB" id="5006855at2"/>
<evidence type="ECO:0000313" key="1">
    <source>
        <dbReference type="EMBL" id="TQS46242.1"/>
    </source>
</evidence>
<evidence type="ECO:0008006" key="3">
    <source>
        <dbReference type="Google" id="ProtNLM"/>
    </source>
</evidence>
<dbReference type="GO" id="GO:0004497">
    <property type="term" value="F:monooxygenase activity"/>
    <property type="evidence" value="ECO:0007669"/>
    <property type="project" value="InterPro"/>
</dbReference>
<dbReference type="GO" id="GO:0005506">
    <property type="term" value="F:iron ion binding"/>
    <property type="evidence" value="ECO:0007669"/>
    <property type="project" value="InterPro"/>
</dbReference>
<name>A0A545AY28_9ACTN</name>
<accession>A0A545AY28</accession>
<dbReference type="InParanoid" id="A0A545AY28"/>
<evidence type="ECO:0000313" key="2">
    <source>
        <dbReference type="Proteomes" id="UP000317982"/>
    </source>
</evidence>